<keyword evidence="1" id="KW-0346">Stress response</keyword>
<dbReference type="PROSITE" id="PS01031">
    <property type="entry name" value="SHSP"/>
    <property type="match status" value="1"/>
</dbReference>
<dbReference type="EMBL" id="CP058235">
    <property type="protein sequence ID" value="QLC52115.1"/>
    <property type="molecule type" value="Genomic_DNA"/>
</dbReference>
<dbReference type="PANTHER" id="PTHR47062:SF1">
    <property type="entry name" value="SMALL HEAT SHOCK PROTEIN IBPA"/>
    <property type="match status" value="1"/>
</dbReference>
<evidence type="ECO:0000313" key="6">
    <source>
        <dbReference type="Proteomes" id="UP000509443"/>
    </source>
</evidence>
<evidence type="ECO:0000256" key="3">
    <source>
        <dbReference type="RuleBase" id="RU003616"/>
    </source>
</evidence>
<reference evidence="5 6" key="1">
    <citation type="submission" date="2020-06" db="EMBL/GenBank/DDBJ databases">
        <title>Complete closed genome sequence of Bartonella alsatica CIP 105477.</title>
        <authorList>
            <person name="Thibau A."/>
            <person name="Schultze T.G."/>
            <person name="Kempf V.A.J."/>
        </authorList>
    </citation>
    <scope>NUCLEOTIDE SEQUENCE [LARGE SCALE GENOMIC DNA]</scope>
    <source>
        <strain evidence="5 6">CIP 105477</strain>
    </source>
</reference>
<dbReference type="RefSeq" id="WP_005866395.1">
    <property type="nucleotide sequence ID" value="NZ_CACVBB010000001.1"/>
</dbReference>
<comment type="similarity">
    <text evidence="2 3">Belongs to the small heat shock protein (HSP20) family.</text>
</comment>
<sequence>MTHVTPFSNPFLLGFETVEKTLRRISKTGEAYPAYNIERLHKNDDTNHIRITLAVAGFKVNNLNILLDDNQLIIHGKQTDNQNHQYLYHGIAARQFQRTFVLAEGMYVTNAELKNGLLSINLHQPKSKKQIKQIPIKVSSGELYQSQSVKE</sequence>
<dbReference type="InterPro" id="IPR037913">
    <property type="entry name" value="ACD_IbpA/B"/>
</dbReference>
<evidence type="ECO:0000313" key="5">
    <source>
        <dbReference type="EMBL" id="QLC52115.1"/>
    </source>
</evidence>
<name>A0ABX6QGK8_9HYPH</name>
<dbReference type="InterPro" id="IPR002068">
    <property type="entry name" value="A-crystallin/Hsp20_dom"/>
</dbReference>
<dbReference type="Proteomes" id="UP000509443">
    <property type="component" value="Chromosome"/>
</dbReference>
<evidence type="ECO:0000256" key="1">
    <source>
        <dbReference type="ARBA" id="ARBA00023016"/>
    </source>
</evidence>
<dbReference type="InterPro" id="IPR008978">
    <property type="entry name" value="HSP20-like_chaperone"/>
</dbReference>
<dbReference type="CDD" id="cd06470">
    <property type="entry name" value="ACD_IbpA-B_like"/>
    <property type="match status" value="1"/>
</dbReference>
<gene>
    <name evidence="5" type="ORF">HWV54_04315</name>
</gene>
<feature type="domain" description="SHSP" evidence="4">
    <location>
        <begin position="31"/>
        <end position="139"/>
    </location>
</feature>
<proteinExistence type="inferred from homology"/>
<organism evidence="5 6">
    <name type="scientific">Bartonella alsatica</name>
    <dbReference type="NCBI Taxonomy" id="52764"/>
    <lineage>
        <taxon>Bacteria</taxon>
        <taxon>Pseudomonadati</taxon>
        <taxon>Pseudomonadota</taxon>
        <taxon>Alphaproteobacteria</taxon>
        <taxon>Hyphomicrobiales</taxon>
        <taxon>Bartonellaceae</taxon>
        <taxon>Bartonella</taxon>
    </lineage>
</organism>
<dbReference type="Gene3D" id="2.60.40.790">
    <property type="match status" value="1"/>
</dbReference>
<accession>A0ABX6QGK8</accession>
<evidence type="ECO:0000256" key="2">
    <source>
        <dbReference type="PROSITE-ProRule" id="PRU00285"/>
    </source>
</evidence>
<dbReference type="SUPFAM" id="SSF49764">
    <property type="entry name" value="HSP20-like chaperones"/>
    <property type="match status" value="1"/>
</dbReference>
<evidence type="ECO:0000259" key="4">
    <source>
        <dbReference type="PROSITE" id="PS01031"/>
    </source>
</evidence>
<dbReference type="Pfam" id="PF00011">
    <property type="entry name" value="HSP20"/>
    <property type="match status" value="1"/>
</dbReference>
<protein>
    <submittedName>
        <fullName evidence="5">Hsp20 family protein</fullName>
    </submittedName>
</protein>
<keyword evidence="6" id="KW-1185">Reference proteome</keyword>
<dbReference type="PANTHER" id="PTHR47062">
    <property type="match status" value="1"/>
</dbReference>